<dbReference type="PATRIC" id="fig|1423727.3.peg.1159"/>
<evidence type="ECO:0000313" key="2">
    <source>
        <dbReference type="Proteomes" id="UP000051672"/>
    </source>
</evidence>
<name>A0A0R2AYY0_9LACO</name>
<dbReference type="EMBL" id="AYZQ01000002">
    <property type="protein sequence ID" value="KRM72159.1"/>
    <property type="molecule type" value="Genomic_DNA"/>
</dbReference>
<dbReference type="Proteomes" id="UP000051672">
    <property type="component" value="Unassembled WGS sequence"/>
</dbReference>
<organism evidence="1 2">
    <name type="scientific">Lacticaseibacillus brantae DSM 23927</name>
    <dbReference type="NCBI Taxonomy" id="1423727"/>
    <lineage>
        <taxon>Bacteria</taxon>
        <taxon>Bacillati</taxon>
        <taxon>Bacillota</taxon>
        <taxon>Bacilli</taxon>
        <taxon>Lactobacillales</taxon>
        <taxon>Lactobacillaceae</taxon>
        <taxon>Lacticaseibacillus</taxon>
    </lineage>
</organism>
<dbReference type="STRING" id="1423727.FC34_GL001143"/>
<evidence type="ECO:0008006" key="3">
    <source>
        <dbReference type="Google" id="ProtNLM"/>
    </source>
</evidence>
<comment type="caution">
    <text evidence="1">The sequence shown here is derived from an EMBL/GenBank/DDBJ whole genome shotgun (WGS) entry which is preliminary data.</text>
</comment>
<evidence type="ECO:0000313" key="1">
    <source>
        <dbReference type="EMBL" id="KRM72159.1"/>
    </source>
</evidence>
<sequence length="147" mass="16806">MVLKMSTGHQTTNLFKGGDSGMNKFDSNLVDRFFAHDYHDRGVMKWQGYYLSDHTSALNQESKNNNMRIKQITPAKMSRSDITAAINYAIIKSLPVTIYLNVRDIDFQFHRPLTGKILGYEDNNLYIGDEGFVELDQIRALIVSLPE</sequence>
<dbReference type="AlphaFoldDB" id="A0A0R2AYY0"/>
<keyword evidence="2" id="KW-1185">Reference proteome</keyword>
<accession>A0A0R2AYY0</accession>
<protein>
    <recommendedName>
        <fullName evidence="3">DNA-directed RNA polymerase beta subunit</fullName>
    </recommendedName>
</protein>
<proteinExistence type="predicted"/>
<gene>
    <name evidence="1" type="ORF">FC34_GL001143</name>
</gene>
<reference evidence="1 2" key="1">
    <citation type="journal article" date="2015" name="Genome Announc.">
        <title>Expanding the biotechnology potential of lactobacilli through comparative genomics of 213 strains and associated genera.</title>
        <authorList>
            <person name="Sun Z."/>
            <person name="Harris H.M."/>
            <person name="McCann A."/>
            <person name="Guo C."/>
            <person name="Argimon S."/>
            <person name="Zhang W."/>
            <person name="Yang X."/>
            <person name="Jeffery I.B."/>
            <person name="Cooney J.C."/>
            <person name="Kagawa T.F."/>
            <person name="Liu W."/>
            <person name="Song Y."/>
            <person name="Salvetti E."/>
            <person name="Wrobel A."/>
            <person name="Rasinkangas P."/>
            <person name="Parkhill J."/>
            <person name="Rea M.C."/>
            <person name="O'Sullivan O."/>
            <person name="Ritari J."/>
            <person name="Douillard F.P."/>
            <person name="Paul Ross R."/>
            <person name="Yang R."/>
            <person name="Briner A.E."/>
            <person name="Felis G.E."/>
            <person name="de Vos W.M."/>
            <person name="Barrangou R."/>
            <person name="Klaenhammer T.R."/>
            <person name="Caufield P.W."/>
            <person name="Cui Y."/>
            <person name="Zhang H."/>
            <person name="O'Toole P.W."/>
        </authorList>
    </citation>
    <scope>NUCLEOTIDE SEQUENCE [LARGE SCALE GENOMIC DNA]</scope>
    <source>
        <strain evidence="1 2">DSM 23927</strain>
    </source>
</reference>